<keyword evidence="4 5" id="KW-0472">Membrane</keyword>
<evidence type="ECO:0000313" key="7">
    <source>
        <dbReference type="Proteomes" id="UP000218287"/>
    </source>
</evidence>
<dbReference type="PRINTS" id="PR00762">
    <property type="entry name" value="CLCHANNEL"/>
</dbReference>
<feature type="transmembrane region" description="Helical" evidence="5">
    <location>
        <begin position="396"/>
        <end position="413"/>
    </location>
</feature>
<dbReference type="CDD" id="cd00400">
    <property type="entry name" value="Voltage_gated_ClC"/>
    <property type="match status" value="1"/>
</dbReference>
<evidence type="ECO:0000256" key="3">
    <source>
        <dbReference type="ARBA" id="ARBA00022989"/>
    </source>
</evidence>
<dbReference type="PANTHER" id="PTHR43427">
    <property type="entry name" value="CHLORIDE CHANNEL PROTEIN CLC-E"/>
    <property type="match status" value="1"/>
</dbReference>
<keyword evidence="2 5" id="KW-0812">Transmembrane</keyword>
<comment type="subcellular location">
    <subcellularLocation>
        <location evidence="1">Membrane</location>
        <topology evidence="1">Multi-pass membrane protein</topology>
    </subcellularLocation>
</comment>
<dbReference type="PANTHER" id="PTHR43427:SF12">
    <property type="entry name" value="CHLORIDE TRANSPORTER"/>
    <property type="match status" value="1"/>
</dbReference>
<gene>
    <name evidence="6" type="ORF">NIES21_39450</name>
</gene>
<evidence type="ECO:0000256" key="1">
    <source>
        <dbReference type="ARBA" id="ARBA00004141"/>
    </source>
</evidence>
<dbReference type="Gene3D" id="1.10.3080.10">
    <property type="entry name" value="Clc chloride channel"/>
    <property type="match status" value="1"/>
</dbReference>
<dbReference type="GO" id="GO:0015108">
    <property type="term" value="F:chloride transmembrane transporter activity"/>
    <property type="evidence" value="ECO:0007669"/>
    <property type="project" value="InterPro"/>
</dbReference>
<organism evidence="6 7">
    <name type="scientific">Anabaenopsis circularis NIES-21</name>
    <dbReference type="NCBI Taxonomy" id="1085406"/>
    <lineage>
        <taxon>Bacteria</taxon>
        <taxon>Bacillati</taxon>
        <taxon>Cyanobacteriota</taxon>
        <taxon>Cyanophyceae</taxon>
        <taxon>Nostocales</taxon>
        <taxon>Nodulariaceae</taxon>
        <taxon>Anabaenopsis</taxon>
    </lineage>
</organism>
<proteinExistence type="predicted"/>
<feature type="transmembrane region" description="Helical" evidence="5">
    <location>
        <begin position="281"/>
        <end position="300"/>
    </location>
</feature>
<keyword evidence="7" id="KW-1185">Reference proteome</keyword>
<accession>A0A1Z4GKU2</accession>
<dbReference type="SUPFAM" id="SSF81340">
    <property type="entry name" value="Clc chloride channel"/>
    <property type="match status" value="1"/>
</dbReference>
<dbReference type="GO" id="GO:0016020">
    <property type="term" value="C:membrane"/>
    <property type="evidence" value="ECO:0007669"/>
    <property type="project" value="UniProtKB-SubCell"/>
</dbReference>
<evidence type="ECO:0000256" key="2">
    <source>
        <dbReference type="ARBA" id="ARBA00022692"/>
    </source>
</evidence>
<dbReference type="InterPro" id="IPR014743">
    <property type="entry name" value="Cl-channel_core"/>
</dbReference>
<dbReference type="Pfam" id="PF00654">
    <property type="entry name" value="Voltage_CLC"/>
    <property type="match status" value="1"/>
</dbReference>
<feature type="transmembrane region" description="Helical" evidence="5">
    <location>
        <begin position="306"/>
        <end position="327"/>
    </location>
</feature>
<feature type="transmembrane region" description="Helical" evidence="5">
    <location>
        <begin position="240"/>
        <end position="261"/>
    </location>
</feature>
<feature type="transmembrane region" description="Helical" evidence="5">
    <location>
        <begin position="164"/>
        <end position="189"/>
    </location>
</feature>
<protein>
    <submittedName>
        <fullName evidence="6">Cl-channel, voltage gated</fullName>
    </submittedName>
</protein>
<sequence>MPLNQPPPNNQTQRWTFTQLFGLASRNPLMISRWVLRWVMVGTVSGLFAGLYWNVLELLTHQLQRFQGLSLLIVMPLAGLIVGLVIHFLGNPGEIAVIVDNIHFRGGRLDGRKNPSMILASLISIAAGGSAGPEAPLVQVTGSFGTWVGDRLKLQGEDLRSMSLAAMAAGFTALFGAPLGGAMFALEILHHQHIVEYYEALMPAIVSSCASYLVFTAITHLGIAPTWHFPQYRLENIDDFAFAILFGIIGAIAGWIFMWIFRTCDRAFHLIPGPVYVRTTLAGLGIGSLAAFLPLTRYFGHEELEIILETSFSGVFLLTLALGKMAAISMTVTGGWRGGFIIPLFFTGACIGKAVVVLIPGINPALAMICTMAAINAAVTRTPISTTLLLSKLTSFSPFTPILFASLVGFFLAPKVPLIAAQLKSQQEAID</sequence>
<feature type="transmembrane region" description="Helical" evidence="5">
    <location>
        <begin position="201"/>
        <end position="220"/>
    </location>
</feature>
<keyword evidence="3 5" id="KW-1133">Transmembrane helix</keyword>
<name>A0A1Z4GKU2_9CYAN</name>
<dbReference type="EMBL" id="AP018174">
    <property type="protein sequence ID" value="BAY18102.1"/>
    <property type="molecule type" value="Genomic_DNA"/>
</dbReference>
<evidence type="ECO:0000313" key="6">
    <source>
        <dbReference type="EMBL" id="BAY18102.1"/>
    </source>
</evidence>
<evidence type="ECO:0000256" key="5">
    <source>
        <dbReference type="SAM" id="Phobius"/>
    </source>
</evidence>
<dbReference type="Proteomes" id="UP000218287">
    <property type="component" value="Chromosome"/>
</dbReference>
<evidence type="ECO:0000256" key="4">
    <source>
        <dbReference type="ARBA" id="ARBA00023136"/>
    </source>
</evidence>
<feature type="transmembrane region" description="Helical" evidence="5">
    <location>
        <begin position="339"/>
        <end position="359"/>
    </location>
</feature>
<reference evidence="6 7" key="1">
    <citation type="submission" date="2017-06" db="EMBL/GenBank/DDBJ databases">
        <title>Genome sequencing of cyanobaciteial culture collection at National Institute for Environmental Studies (NIES).</title>
        <authorList>
            <person name="Hirose Y."/>
            <person name="Shimura Y."/>
            <person name="Fujisawa T."/>
            <person name="Nakamura Y."/>
            <person name="Kawachi M."/>
        </authorList>
    </citation>
    <scope>NUCLEOTIDE SEQUENCE [LARGE SCALE GENOMIC DNA]</scope>
    <source>
        <strain evidence="6 7">NIES-21</strain>
    </source>
</reference>
<feature type="transmembrane region" description="Helical" evidence="5">
    <location>
        <begin position="35"/>
        <end position="56"/>
    </location>
</feature>
<dbReference type="InterPro" id="IPR050368">
    <property type="entry name" value="ClC-type_chloride_channel"/>
</dbReference>
<dbReference type="InterPro" id="IPR001807">
    <property type="entry name" value="ClC"/>
</dbReference>
<feature type="transmembrane region" description="Helical" evidence="5">
    <location>
        <begin position="68"/>
        <end position="89"/>
    </location>
</feature>
<dbReference type="AlphaFoldDB" id="A0A1Z4GKU2"/>